<evidence type="ECO:0000256" key="2">
    <source>
        <dbReference type="ARBA" id="ARBA00009865"/>
    </source>
</evidence>
<evidence type="ECO:0000256" key="6">
    <source>
        <dbReference type="PIRSR" id="PIRSR606710-1"/>
    </source>
</evidence>
<feature type="site" description="Important for catalytic activity, responsible for pKa modulation of the active site Glu and correct orientation of both the proton donor and substrate" evidence="7">
    <location>
        <position position="455"/>
    </location>
</feature>
<keyword evidence="3 8" id="KW-0378">Hydrolase</keyword>
<keyword evidence="4" id="KW-0326">Glycosidase</keyword>
<dbReference type="eggNOG" id="ENOG502SM7B">
    <property type="taxonomic scope" value="Eukaryota"/>
</dbReference>
<dbReference type="OMA" id="MWSEDDT"/>
<comment type="pathway">
    <text evidence="1">Glycan metabolism; L-arabinan degradation.</text>
</comment>
<gene>
    <name evidence="8" type="ORF">DOTSEDRAFT_65631</name>
</gene>
<dbReference type="CDD" id="cd18828">
    <property type="entry name" value="GH43_BT3675-like"/>
    <property type="match status" value="1"/>
</dbReference>
<proteinExistence type="inferred from homology"/>
<evidence type="ECO:0000313" key="8">
    <source>
        <dbReference type="EMBL" id="EME41050.1"/>
    </source>
</evidence>
<keyword evidence="9" id="KW-1185">Reference proteome</keyword>
<accession>N1PHM5</accession>
<dbReference type="GO" id="GO:0004553">
    <property type="term" value="F:hydrolase activity, hydrolyzing O-glycosyl compounds"/>
    <property type="evidence" value="ECO:0007669"/>
    <property type="project" value="InterPro"/>
</dbReference>
<dbReference type="SUPFAM" id="SSF75005">
    <property type="entry name" value="Arabinanase/levansucrase/invertase"/>
    <property type="match status" value="2"/>
</dbReference>
<dbReference type="EMBL" id="KB446543">
    <property type="protein sequence ID" value="EME41050.1"/>
    <property type="molecule type" value="Genomic_DNA"/>
</dbReference>
<evidence type="ECO:0000256" key="7">
    <source>
        <dbReference type="PIRSR" id="PIRSR606710-2"/>
    </source>
</evidence>
<dbReference type="PANTHER" id="PTHR43301">
    <property type="entry name" value="ARABINAN ENDO-1,5-ALPHA-L-ARABINOSIDASE"/>
    <property type="match status" value="1"/>
</dbReference>
<dbReference type="GO" id="GO:0005975">
    <property type="term" value="P:carbohydrate metabolic process"/>
    <property type="evidence" value="ECO:0007669"/>
    <property type="project" value="InterPro"/>
</dbReference>
<protein>
    <recommendedName>
        <fullName evidence="5">Endo-1,5-alpha-L-arabinanase A</fullName>
    </recommendedName>
</protein>
<evidence type="ECO:0000256" key="5">
    <source>
        <dbReference type="ARBA" id="ARBA00042202"/>
    </source>
</evidence>
<comment type="similarity">
    <text evidence="2">Belongs to the glycosyl hydrolase 43 family.</text>
</comment>
<dbReference type="InterPro" id="IPR006710">
    <property type="entry name" value="Glyco_hydro_43"/>
</dbReference>
<evidence type="ECO:0000256" key="3">
    <source>
        <dbReference type="ARBA" id="ARBA00022801"/>
    </source>
</evidence>
<dbReference type="InterPro" id="IPR023296">
    <property type="entry name" value="Glyco_hydro_beta-prop_sf"/>
</dbReference>
<evidence type="ECO:0000256" key="4">
    <source>
        <dbReference type="ARBA" id="ARBA00023295"/>
    </source>
</evidence>
<evidence type="ECO:0000313" key="9">
    <source>
        <dbReference type="Proteomes" id="UP000016933"/>
    </source>
</evidence>
<dbReference type="STRING" id="675120.N1PHM5"/>
<reference evidence="9" key="1">
    <citation type="journal article" date="2012" name="PLoS Genet.">
        <title>The genomes of the fungal plant pathogens Cladosporium fulvum and Dothistroma septosporum reveal adaptation to different hosts and lifestyles but also signatures of common ancestry.</title>
        <authorList>
            <person name="de Wit P.J.G.M."/>
            <person name="van der Burgt A."/>
            <person name="Oekmen B."/>
            <person name="Stergiopoulos I."/>
            <person name="Abd-Elsalam K.A."/>
            <person name="Aerts A.L."/>
            <person name="Bahkali A.H."/>
            <person name="Beenen H.G."/>
            <person name="Chettri P."/>
            <person name="Cox M.P."/>
            <person name="Datema E."/>
            <person name="de Vries R.P."/>
            <person name="Dhillon B."/>
            <person name="Ganley A.R."/>
            <person name="Griffiths S.A."/>
            <person name="Guo Y."/>
            <person name="Hamelin R.C."/>
            <person name="Henrissat B."/>
            <person name="Kabir M.S."/>
            <person name="Jashni M.K."/>
            <person name="Kema G."/>
            <person name="Klaubauf S."/>
            <person name="Lapidus A."/>
            <person name="Levasseur A."/>
            <person name="Lindquist E."/>
            <person name="Mehrabi R."/>
            <person name="Ohm R.A."/>
            <person name="Owen T.J."/>
            <person name="Salamov A."/>
            <person name="Schwelm A."/>
            <person name="Schijlen E."/>
            <person name="Sun H."/>
            <person name="van den Burg H.A."/>
            <person name="van Ham R.C.H.J."/>
            <person name="Zhang S."/>
            <person name="Goodwin S.B."/>
            <person name="Grigoriev I.V."/>
            <person name="Collemare J."/>
            <person name="Bradshaw R.E."/>
        </authorList>
    </citation>
    <scope>NUCLEOTIDE SEQUENCE [LARGE SCALE GENOMIC DNA]</scope>
    <source>
        <strain evidence="9">NZE10 / CBS 128990</strain>
    </source>
</reference>
<feature type="active site" description="Proton donor" evidence="6">
    <location>
        <position position="504"/>
    </location>
</feature>
<dbReference type="HOGENOM" id="CLU_010779_2_0_1"/>
<dbReference type="Gene3D" id="2.115.10.20">
    <property type="entry name" value="Glycosyl hydrolase domain, family 43"/>
    <property type="match status" value="2"/>
</dbReference>
<dbReference type="CDD" id="cd08983">
    <property type="entry name" value="GH43_Bt3655-like"/>
    <property type="match status" value="1"/>
</dbReference>
<dbReference type="Pfam" id="PF04616">
    <property type="entry name" value="Glyco_hydro_43"/>
    <property type="match status" value="2"/>
</dbReference>
<name>N1PHM5_DOTSN</name>
<dbReference type="Proteomes" id="UP000016933">
    <property type="component" value="Unassembled WGS sequence"/>
</dbReference>
<organism evidence="8 9">
    <name type="scientific">Dothistroma septosporum (strain NZE10 / CBS 128990)</name>
    <name type="common">Red band needle blight fungus</name>
    <name type="synonym">Mycosphaerella pini</name>
    <dbReference type="NCBI Taxonomy" id="675120"/>
    <lineage>
        <taxon>Eukaryota</taxon>
        <taxon>Fungi</taxon>
        <taxon>Dikarya</taxon>
        <taxon>Ascomycota</taxon>
        <taxon>Pezizomycotina</taxon>
        <taxon>Dothideomycetes</taxon>
        <taxon>Dothideomycetidae</taxon>
        <taxon>Mycosphaerellales</taxon>
        <taxon>Mycosphaerellaceae</taxon>
        <taxon>Dothistroma</taxon>
    </lineage>
</organism>
<sequence>MFAYFTGNTIEGEKIYFSASNGNNALDWKELNGGKPVLSSNQGTKGLRDPFIMRSQEGDKFWILATDLSIGSGTSWGDSVKNGSRYLEIWESDDLVTWSTQRHVLVSPETAGNTWAPEAYYDTAISEYVVYWASSLYNTSDTEHTGATYHRMLYATTTDFKTFSEPQIWQDAGTSRIDSTTIEVDGTYYRFTKDEGAVTGCTDIIEESSKDLLAELNGWTSIASCIGKHAGTQAIEGPTSFKSNPGDANGEKFYLFVDEYGGRGYIPLETADIAKPDWKVSASYKLPTSPRHGTVLPITVAELSRLASSQLKTRSNEDIIKRSERIPGLYADPNIAIFGREYYIYPTTDGFPDWGGKQFFVWKSCNLVDWTRSTEPILTLNGTDGNVPWSTGNAWAPTIIERDSKFYFYFSGQNPLYDRKTIGVAISDSPQGPFTAQPQAMILNNESVTSGQAIDPDAFYDPKTGKYYLYWGNGNPVMAELADDMISIISSTLQNISGLTDFREGSFMIYREPFYHFTYSIDDTGSENYRVGYATGPSATGPWTYRGVVLQKDPSQGMLATGHNSIINVPGTDEWYIAYHRFAIPGGDGTHRETTLDEVTFDEEGVMQVVVPTLNGPTEPVLVPGY</sequence>
<dbReference type="InterPro" id="IPR050727">
    <property type="entry name" value="GH43_arabinanases"/>
</dbReference>
<feature type="active site" description="Proton acceptor" evidence="6">
    <location>
        <position position="332"/>
    </location>
</feature>
<dbReference type="PANTHER" id="PTHR43301:SF3">
    <property type="entry name" value="ARABINAN ENDO-1,5-ALPHA-L-ARABINOSIDASE A-RELATED"/>
    <property type="match status" value="1"/>
</dbReference>
<dbReference type="AlphaFoldDB" id="N1PHM5"/>
<dbReference type="OrthoDB" id="19657at2759"/>
<reference evidence="8 9" key="2">
    <citation type="journal article" date="2012" name="PLoS Pathog.">
        <title>Diverse lifestyles and strategies of plant pathogenesis encoded in the genomes of eighteen Dothideomycetes fungi.</title>
        <authorList>
            <person name="Ohm R.A."/>
            <person name="Feau N."/>
            <person name="Henrissat B."/>
            <person name="Schoch C.L."/>
            <person name="Horwitz B.A."/>
            <person name="Barry K.W."/>
            <person name="Condon B.J."/>
            <person name="Copeland A.C."/>
            <person name="Dhillon B."/>
            <person name="Glaser F."/>
            <person name="Hesse C.N."/>
            <person name="Kosti I."/>
            <person name="LaButti K."/>
            <person name="Lindquist E.A."/>
            <person name="Lucas S."/>
            <person name="Salamov A.A."/>
            <person name="Bradshaw R.E."/>
            <person name="Ciuffetti L."/>
            <person name="Hamelin R.C."/>
            <person name="Kema G.H.J."/>
            <person name="Lawrence C."/>
            <person name="Scott J.A."/>
            <person name="Spatafora J.W."/>
            <person name="Turgeon B.G."/>
            <person name="de Wit P.J.G.M."/>
            <person name="Zhong S."/>
            <person name="Goodwin S.B."/>
            <person name="Grigoriev I.V."/>
        </authorList>
    </citation>
    <scope>NUCLEOTIDE SEQUENCE [LARGE SCALE GENOMIC DNA]</scope>
    <source>
        <strain evidence="9">NZE10 / CBS 128990</strain>
    </source>
</reference>
<evidence type="ECO:0000256" key="1">
    <source>
        <dbReference type="ARBA" id="ARBA00004834"/>
    </source>
</evidence>